<protein>
    <recommendedName>
        <fullName evidence="6">HTH luxR-type domain-containing protein</fullName>
    </recommendedName>
</protein>
<feature type="transmembrane region" description="Helical" evidence="2">
    <location>
        <begin position="340"/>
        <end position="358"/>
    </location>
</feature>
<dbReference type="OrthoDB" id="1454352at2"/>
<feature type="chain" id="PRO_5018034049" description="HTH luxR-type domain-containing protein" evidence="3">
    <location>
        <begin position="20"/>
        <end position="529"/>
    </location>
</feature>
<dbReference type="GO" id="GO:0003677">
    <property type="term" value="F:DNA binding"/>
    <property type="evidence" value="ECO:0007669"/>
    <property type="project" value="InterPro"/>
</dbReference>
<dbReference type="RefSeq" id="WP_121915772.1">
    <property type="nucleotide sequence ID" value="NZ_REFV01000001.1"/>
</dbReference>
<keyword evidence="2" id="KW-0472">Membrane</keyword>
<evidence type="ECO:0000256" key="2">
    <source>
        <dbReference type="SAM" id="Phobius"/>
    </source>
</evidence>
<organism evidence="4 5">
    <name type="scientific">Dokdonia sinensis</name>
    <dbReference type="NCBI Taxonomy" id="2479847"/>
    <lineage>
        <taxon>Bacteria</taxon>
        <taxon>Pseudomonadati</taxon>
        <taxon>Bacteroidota</taxon>
        <taxon>Flavobacteriia</taxon>
        <taxon>Flavobacteriales</taxon>
        <taxon>Flavobacteriaceae</taxon>
        <taxon>Dokdonia</taxon>
    </lineage>
</organism>
<sequence>MLRKIFSVILIVFSLTSYAQDDEDWVVRILDSVENYYIQTDIAQSQKLLSSTGLDTVQEDRIDVARYYKLLAYSHSNVEGKTEDFYSNMNKAIRIASILEDNDLLGELYYNLALGQKELGLLDLAKDNIAKATQYFKKSTDPTGVLHMLSFKAELLYEEALYQESINLLLENKEQLIKNEDSYLEINMNVFLSENHLELNNIDSALYYYEEVKRVDLSQKSPDEVAYYGDLKAYYTTLLSYDIAGVLSEREVLTNESFIVSILNEPKPDDIRLQENYYNIASKYYLKKGNKELHALYNDSLITFVKENAVQGSKFMEESNKLVLDYDDTLKRESSLKNRLLILLAFLIAGISLTIFLLKRKNKKNKALQKTYKSKVASLSELEKNNERLKANMLGLKKYIAQLKKETQNLSNISNIQEQNEKIKELHNNVKLSEHNLFGNDKNHLEIINELNAPFFSRLSNEFPDLNDKDKLICYFVSMGFKNTDIATFMNASVRSIESQRYRISKKMEIIKQTNLKSFLTDYRSTISG</sequence>
<feature type="signal peptide" evidence="3">
    <location>
        <begin position="1"/>
        <end position="19"/>
    </location>
</feature>
<keyword evidence="2" id="KW-0812">Transmembrane</keyword>
<feature type="coiled-coil region" evidence="1">
    <location>
        <begin position="365"/>
        <end position="436"/>
    </location>
</feature>
<comment type="caution">
    <text evidence="4">The sequence shown here is derived from an EMBL/GenBank/DDBJ whole genome shotgun (WGS) entry which is preliminary data.</text>
</comment>
<dbReference type="SUPFAM" id="SSF46894">
    <property type="entry name" value="C-terminal effector domain of the bipartite response regulators"/>
    <property type="match status" value="1"/>
</dbReference>
<keyword evidence="2" id="KW-1133">Transmembrane helix</keyword>
<proteinExistence type="predicted"/>
<keyword evidence="1" id="KW-0175">Coiled coil</keyword>
<dbReference type="Gene3D" id="1.25.40.10">
    <property type="entry name" value="Tetratricopeptide repeat domain"/>
    <property type="match status" value="1"/>
</dbReference>
<accession>A0A3M0H2U8</accession>
<dbReference type="InterPro" id="IPR016032">
    <property type="entry name" value="Sig_transdc_resp-reg_C-effctor"/>
</dbReference>
<keyword evidence="3" id="KW-0732">Signal</keyword>
<dbReference type="SUPFAM" id="SSF48452">
    <property type="entry name" value="TPR-like"/>
    <property type="match status" value="1"/>
</dbReference>
<evidence type="ECO:0000256" key="3">
    <source>
        <dbReference type="SAM" id="SignalP"/>
    </source>
</evidence>
<gene>
    <name evidence="4" type="ORF">EAX61_00930</name>
</gene>
<dbReference type="InterPro" id="IPR036388">
    <property type="entry name" value="WH-like_DNA-bd_sf"/>
</dbReference>
<dbReference type="EMBL" id="REFV01000001">
    <property type="protein sequence ID" value="RMB63976.1"/>
    <property type="molecule type" value="Genomic_DNA"/>
</dbReference>
<evidence type="ECO:0000256" key="1">
    <source>
        <dbReference type="SAM" id="Coils"/>
    </source>
</evidence>
<evidence type="ECO:0008006" key="6">
    <source>
        <dbReference type="Google" id="ProtNLM"/>
    </source>
</evidence>
<dbReference type="GO" id="GO:0006355">
    <property type="term" value="P:regulation of DNA-templated transcription"/>
    <property type="evidence" value="ECO:0007669"/>
    <property type="project" value="InterPro"/>
</dbReference>
<reference evidence="4 5" key="1">
    <citation type="submission" date="2018-10" db="EMBL/GenBank/DDBJ databases">
        <title>Dokdonia luteus sp. nov., isolated from sea water.</title>
        <authorList>
            <person name="Zhou L.Y."/>
            <person name="Du Z.J."/>
        </authorList>
    </citation>
    <scope>NUCLEOTIDE SEQUENCE [LARGE SCALE GENOMIC DNA]</scope>
    <source>
        <strain evidence="4 5">SH27</strain>
    </source>
</reference>
<dbReference type="Proteomes" id="UP000281985">
    <property type="component" value="Unassembled WGS sequence"/>
</dbReference>
<evidence type="ECO:0000313" key="5">
    <source>
        <dbReference type="Proteomes" id="UP000281985"/>
    </source>
</evidence>
<dbReference type="Gene3D" id="1.10.10.10">
    <property type="entry name" value="Winged helix-like DNA-binding domain superfamily/Winged helix DNA-binding domain"/>
    <property type="match status" value="1"/>
</dbReference>
<keyword evidence="5" id="KW-1185">Reference proteome</keyword>
<dbReference type="AlphaFoldDB" id="A0A3M0H2U8"/>
<evidence type="ECO:0000313" key="4">
    <source>
        <dbReference type="EMBL" id="RMB63976.1"/>
    </source>
</evidence>
<name>A0A3M0H2U8_9FLAO</name>
<dbReference type="InterPro" id="IPR011990">
    <property type="entry name" value="TPR-like_helical_dom_sf"/>
</dbReference>